<dbReference type="Gene3D" id="2.120.10.30">
    <property type="entry name" value="TolB, C-terminal domain"/>
    <property type="match status" value="2"/>
</dbReference>
<sequence length="526" mass="57743">MMRTMNAALALSVLALLVGCGSAEVQPTKDVVGSKDEYVSTRRNQILRHMENYTQRMYEAEGDIDALANYGDRLMWAEDESVLHIGSISGEEFSSRPLKTLTHDIDGLCFAPLEDGLFEVFISDGDGHIYQYWLLEEISALSPVRTLSTNPGIERCVVDGESLVLDDPFFGQIVAARNPENDAVFKPYTDADLDARFATLREGRHPLKAPEESPSAKFSEVYASLETEPVDSEGAADAVVLAAGDGTWWIVGADKQQGLRVYDAQGKQQHFMPEGGLNNVDALPLKDAQFLLVASHRSESAIDVFVADLAANTVALKGRIGLELDDPHGLCMGRGPKEELWVFVGDSSGRVEHWQLGETYRDAEKLAAFSFDSQAGGCVYYADSQQLYVGETGRGIWRIDLESGDKTLVEDRAAGHLVAEVAGLDIYRDKDQSWLIASSQGDDSYVVYQLEPWQFVARFRIGPDYHRVIDGASATEGLAVSAAALPDYPKGVLVVQDGRNRAPEAVQNFKVVDWRKIAELLEPGDD</sequence>
<dbReference type="InterPro" id="IPR003431">
    <property type="entry name" value="B-propeller_Phytase"/>
</dbReference>
<comment type="caution">
    <text evidence="3">The sequence shown here is derived from an EMBL/GenBank/DDBJ whole genome shotgun (WGS) entry which is preliminary data.</text>
</comment>
<keyword evidence="1" id="KW-0732">Signal</keyword>
<reference evidence="3 4" key="1">
    <citation type="submission" date="2020-04" db="EMBL/GenBank/DDBJ databases">
        <authorList>
            <person name="Yoon J."/>
        </authorList>
    </citation>
    <scope>NUCLEOTIDE SEQUENCE [LARGE SCALE GENOMIC DNA]</scope>
    <source>
        <strain evidence="3 4">KMU-166</strain>
    </source>
</reference>
<evidence type="ECO:0000313" key="3">
    <source>
        <dbReference type="EMBL" id="NKI18241.1"/>
    </source>
</evidence>
<dbReference type="EMBL" id="JAAWWK010000004">
    <property type="protein sequence ID" value="NKI18241.1"/>
    <property type="molecule type" value="Genomic_DNA"/>
</dbReference>
<evidence type="ECO:0000259" key="2">
    <source>
        <dbReference type="PROSITE" id="PS51662"/>
    </source>
</evidence>
<dbReference type="InterPro" id="IPR011042">
    <property type="entry name" value="6-blade_b-propeller_TolB-like"/>
</dbReference>
<organism evidence="3 4">
    <name type="scientific">Spongiibacter thalassae</name>
    <dbReference type="NCBI Taxonomy" id="2721624"/>
    <lineage>
        <taxon>Bacteria</taxon>
        <taxon>Pseudomonadati</taxon>
        <taxon>Pseudomonadota</taxon>
        <taxon>Gammaproteobacteria</taxon>
        <taxon>Cellvibrionales</taxon>
        <taxon>Spongiibacteraceae</taxon>
        <taxon>Spongiibacter</taxon>
    </lineage>
</organism>
<protein>
    <submittedName>
        <fullName evidence="3">Phytase</fullName>
    </submittedName>
</protein>
<dbReference type="Pfam" id="PF02333">
    <property type="entry name" value="Phytase"/>
    <property type="match status" value="1"/>
</dbReference>
<proteinExistence type="predicted"/>
<dbReference type="RefSeq" id="WP_168450761.1">
    <property type="nucleotide sequence ID" value="NZ_JAAWWK010000004.1"/>
</dbReference>
<evidence type="ECO:0000256" key="1">
    <source>
        <dbReference type="SAM" id="SignalP"/>
    </source>
</evidence>
<dbReference type="SUPFAM" id="SSF50956">
    <property type="entry name" value="Thermostable phytase (3-phytase)"/>
    <property type="match status" value="1"/>
</dbReference>
<gene>
    <name evidence="3" type="ORF">HCU74_12570</name>
</gene>
<dbReference type="PROSITE" id="PS51257">
    <property type="entry name" value="PROKAR_LIPOPROTEIN"/>
    <property type="match status" value="1"/>
</dbReference>
<dbReference type="PROSITE" id="PS51662">
    <property type="entry name" value="BP_PHYTASE"/>
    <property type="match status" value="1"/>
</dbReference>
<name>A0ABX1GH49_9GAMM</name>
<keyword evidence="4" id="KW-1185">Reference proteome</keyword>
<feature type="domain" description="BPP" evidence="2">
    <location>
        <begin position="211"/>
        <end position="521"/>
    </location>
</feature>
<feature type="signal peptide" evidence="1">
    <location>
        <begin position="1"/>
        <end position="23"/>
    </location>
</feature>
<evidence type="ECO:0000313" key="4">
    <source>
        <dbReference type="Proteomes" id="UP000765845"/>
    </source>
</evidence>
<accession>A0ABX1GH49</accession>
<feature type="chain" id="PRO_5046954356" evidence="1">
    <location>
        <begin position="24"/>
        <end position="526"/>
    </location>
</feature>
<dbReference type="Proteomes" id="UP000765845">
    <property type="component" value="Unassembled WGS sequence"/>
</dbReference>